<evidence type="ECO:0000256" key="2">
    <source>
        <dbReference type="ARBA" id="ARBA00005811"/>
    </source>
</evidence>
<evidence type="ECO:0000313" key="9">
    <source>
        <dbReference type="EMBL" id="PMR79517.1"/>
    </source>
</evidence>
<keyword evidence="7" id="KW-0813">Transport</keyword>
<dbReference type="Pfam" id="PF02472">
    <property type="entry name" value="ExbD"/>
    <property type="match status" value="1"/>
</dbReference>
<keyword evidence="4 7" id="KW-0812">Transmembrane</keyword>
<dbReference type="GO" id="GO:0015031">
    <property type="term" value="P:protein transport"/>
    <property type="evidence" value="ECO:0007669"/>
    <property type="project" value="UniProtKB-KW"/>
</dbReference>
<organism evidence="9 10">
    <name type="scientific">Halomonas urumqiensis</name>
    <dbReference type="NCBI Taxonomy" id="1684789"/>
    <lineage>
        <taxon>Bacteria</taxon>
        <taxon>Pseudomonadati</taxon>
        <taxon>Pseudomonadota</taxon>
        <taxon>Gammaproteobacteria</taxon>
        <taxon>Oceanospirillales</taxon>
        <taxon>Halomonadaceae</taxon>
        <taxon>Halomonas</taxon>
    </lineage>
</organism>
<evidence type="ECO:0000256" key="4">
    <source>
        <dbReference type="ARBA" id="ARBA00022692"/>
    </source>
</evidence>
<dbReference type="Proteomes" id="UP000235547">
    <property type="component" value="Unassembled WGS sequence"/>
</dbReference>
<dbReference type="GO" id="GO:0005886">
    <property type="term" value="C:plasma membrane"/>
    <property type="evidence" value="ECO:0007669"/>
    <property type="project" value="UniProtKB-SubCell"/>
</dbReference>
<keyword evidence="3" id="KW-1003">Cell membrane</keyword>
<evidence type="ECO:0000313" key="10">
    <source>
        <dbReference type="Proteomes" id="UP000235547"/>
    </source>
</evidence>
<proteinExistence type="inferred from homology"/>
<feature type="transmembrane region" description="Helical" evidence="8">
    <location>
        <begin position="12"/>
        <end position="31"/>
    </location>
</feature>
<dbReference type="OrthoDB" id="9793581at2"/>
<protein>
    <submittedName>
        <fullName evidence="9">Biopolymer transporter ExbD</fullName>
    </submittedName>
</protein>
<sequence>MRFPRSRRDPVEVNLTPLIDVVFLLLIFFMVSTTFETRQALELTLPESASGVAADVSPVTLAVTAQGVYRLQGRELSAAELGEALANEAEAAREAGLVIEADGRASHADVVRALDQASLLGIRQVRIATAQPASTQATSTQAETP</sequence>
<evidence type="ECO:0000256" key="1">
    <source>
        <dbReference type="ARBA" id="ARBA00004162"/>
    </source>
</evidence>
<dbReference type="AlphaFoldDB" id="A0A2N7UGC5"/>
<keyword evidence="10" id="KW-1185">Reference proteome</keyword>
<evidence type="ECO:0000256" key="3">
    <source>
        <dbReference type="ARBA" id="ARBA00022475"/>
    </source>
</evidence>
<comment type="subcellular location">
    <subcellularLocation>
        <location evidence="1">Cell membrane</location>
        <topology evidence="1">Single-pass membrane protein</topology>
    </subcellularLocation>
    <subcellularLocation>
        <location evidence="7">Cell membrane</location>
        <topology evidence="7">Single-pass type II membrane protein</topology>
    </subcellularLocation>
</comment>
<keyword evidence="6 8" id="KW-0472">Membrane</keyword>
<keyword evidence="7" id="KW-0653">Protein transport</keyword>
<comment type="caution">
    <text evidence="9">The sequence shown here is derived from an EMBL/GenBank/DDBJ whole genome shotgun (WGS) entry which is preliminary data.</text>
</comment>
<dbReference type="RefSeq" id="WP_102588603.1">
    <property type="nucleotide sequence ID" value="NZ_BNAE01000007.1"/>
</dbReference>
<reference evidence="9 10" key="1">
    <citation type="submission" date="2018-01" db="EMBL/GenBank/DDBJ databases">
        <title>Halomonas endophytica sp. nov., isolated from storage liquid in the stems of Populus euphratica.</title>
        <authorList>
            <person name="Chen C."/>
        </authorList>
    </citation>
    <scope>NUCLEOTIDE SEQUENCE [LARGE SCALE GENOMIC DNA]</scope>
    <source>
        <strain evidence="9 10">BZ-SZ-XJ27</strain>
    </source>
</reference>
<dbReference type="Gene3D" id="3.30.420.270">
    <property type="match status" value="1"/>
</dbReference>
<dbReference type="InterPro" id="IPR003400">
    <property type="entry name" value="ExbD"/>
</dbReference>
<dbReference type="EMBL" id="PNRG01000027">
    <property type="protein sequence ID" value="PMR79517.1"/>
    <property type="molecule type" value="Genomic_DNA"/>
</dbReference>
<dbReference type="GO" id="GO:0022857">
    <property type="term" value="F:transmembrane transporter activity"/>
    <property type="evidence" value="ECO:0007669"/>
    <property type="project" value="InterPro"/>
</dbReference>
<evidence type="ECO:0000256" key="8">
    <source>
        <dbReference type="SAM" id="Phobius"/>
    </source>
</evidence>
<accession>A0A2N7UGC5</accession>
<dbReference type="PANTHER" id="PTHR30558:SF3">
    <property type="entry name" value="BIOPOLYMER TRANSPORT PROTEIN EXBD-RELATED"/>
    <property type="match status" value="1"/>
</dbReference>
<comment type="similarity">
    <text evidence="2 7">Belongs to the ExbD/TolR family.</text>
</comment>
<name>A0A2N7UGC5_9GAMM</name>
<keyword evidence="5 8" id="KW-1133">Transmembrane helix</keyword>
<dbReference type="PANTHER" id="PTHR30558">
    <property type="entry name" value="EXBD MEMBRANE COMPONENT OF PMF-DRIVEN MACROMOLECULE IMPORT SYSTEM"/>
    <property type="match status" value="1"/>
</dbReference>
<evidence type="ECO:0000256" key="7">
    <source>
        <dbReference type="RuleBase" id="RU003879"/>
    </source>
</evidence>
<evidence type="ECO:0000256" key="5">
    <source>
        <dbReference type="ARBA" id="ARBA00022989"/>
    </source>
</evidence>
<evidence type="ECO:0000256" key="6">
    <source>
        <dbReference type="ARBA" id="ARBA00023136"/>
    </source>
</evidence>
<gene>
    <name evidence="9" type="ORF">C1H70_12170</name>
</gene>